<feature type="domain" description="PAS" evidence="7">
    <location>
        <begin position="634"/>
        <end position="676"/>
    </location>
</feature>
<evidence type="ECO:0000259" key="8">
    <source>
        <dbReference type="PROSITE" id="PS50113"/>
    </source>
</evidence>
<keyword evidence="5" id="KW-0418">Kinase</keyword>
<keyword evidence="4" id="KW-0808">Transferase</keyword>
<protein>
    <recommendedName>
        <fullName evidence="2">histidine kinase</fullName>
        <ecNumber evidence="2">2.7.13.3</ecNumber>
    </recommendedName>
</protein>
<keyword evidence="10" id="KW-1185">Reference proteome</keyword>
<dbReference type="PANTHER" id="PTHR43304">
    <property type="entry name" value="PHYTOCHROME-LIKE PROTEIN CPH1"/>
    <property type="match status" value="1"/>
</dbReference>
<dbReference type="InterPro" id="IPR000014">
    <property type="entry name" value="PAS"/>
</dbReference>
<dbReference type="InterPro" id="IPR001610">
    <property type="entry name" value="PAC"/>
</dbReference>
<evidence type="ECO:0000256" key="5">
    <source>
        <dbReference type="ARBA" id="ARBA00022777"/>
    </source>
</evidence>
<dbReference type="InterPro" id="IPR000700">
    <property type="entry name" value="PAS-assoc_C"/>
</dbReference>
<feature type="domain" description="PAS" evidence="7">
    <location>
        <begin position="159"/>
        <end position="207"/>
    </location>
</feature>
<dbReference type="SMART" id="SM00387">
    <property type="entry name" value="HATPase_c"/>
    <property type="match status" value="1"/>
</dbReference>
<sequence>MIKNTLHSCIKSNPVFLDLINDYATEGYLFWNKNNPEHLLIDSKLGSRITIKGYKNSVEINPYKSDTVYREFLQQIISKVLEKSESVDSPTGIENVFLNENSYNTKLYFSTHKESKAGPEYYLVAIKSSGILDKRNPLETNSSGFSVATWQYNVQTGELHVNDNWANLLGYTLEELGPLDFTTFANLSHPEDISIVKKLLEQYVVNELDEYRCEIRMKHKNGNWVWILAKGNSVSRTDDGRVEWMIGSHIDISERKEKEQESEAFALVAKETDYSVIVTSVEGITTFVNDSFTKMTGYSSEEMIGHKPGDILHGELTKKEDIDSFRRLLQKKEPFNQEILNYRKNGEAYDVSCFVNRVLNDKGEVIKFISLQRDITEEKRNKNFLRTFKNTLDQTKDCVFLFWETNLEFFYVNEAAIAMMGYSEQELLSLHPYDIKPEYPKEKFRELSNSLVHQEEKSVRFKTTHKTKSGEEIPVEIFIQYINNKTEEPYFLAIVHDISERLESERKLNQLSLVAENTTDFVIIMDSIGKIEYINEAFEQKTGYSLEEIEGKKSEEFLHGPETDSDFIKRKQKSFENLEPLAYEVLNYTKAGDKFWVSATLNPVFDKNGEVQNIIAIGKDITDRKELELSLKKEKKFLDEVINSKTLSIVIIDSAGNITFANDGAENILGLEKSHIEKKQYNDPVWNQITLEGDPFPEEELPFVQVLKLKRPVTDLQHGLVYEDGTQKFISVSGAPFEYQDDQISKIIFNITDITERVQAQKQLNKTKNQMQSILRETSDVVYSISIPDNKLIYITPSVEKITGYPQAYYYSEDFNKDKWTDVVHEDDLTIYKEGLEELKRNGEFEVEFRVKDRKNNYKWVLSKGNIITKEDTAIRFDGYVTDITNRKKQEDSIQEYVGIVEEQNERLKNFTYIVSHNLRSHSSNIHGLIDLINLKDPELKKNAYFEMLGKASEKLEDTLHHLNEVVSVVSSKHDMKTVKLNDFITDFQSSFQSMIDKASVSFINEIEEEAYIEVVPAFLDSIITNLITNAIKYKDPDKDSYVRIFSKKNKKNIILGVEDNGLGLDLKKYGSKLYGMNKTFHNNKDSRGIGLFLTRNQIESMGGKIKVSSIPKKGSVFKVYFKNGDIQ</sequence>
<gene>
    <name evidence="9" type="ORF">G3567_11480</name>
</gene>
<dbReference type="InterPro" id="IPR052162">
    <property type="entry name" value="Sensor_kinase/Photoreceptor"/>
</dbReference>
<name>A0A6B3R6I1_9FLAO</name>
<dbReference type="AlphaFoldDB" id="A0A6B3R6I1"/>
<dbReference type="PROSITE" id="PS50113">
    <property type="entry name" value="PAC"/>
    <property type="match status" value="6"/>
</dbReference>
<comment type="catalytic activity">
    <reaction evidence="1">
        <text>ATP + protein L-histidine = ADP + protein N-phospho-L-histidine.</text>
        <dbReference type="EC" id="2.7.13.3"/>
    </reaction>
</comment>
<evidence type="ECO:0000313" key="10">
    <source>
        <dbReference type="Proteomes" id="UP000478505"/>
    </source>
</evidence>
<evidence type="ECO:0000256" key="2">
    <source>
        <dbReference type="ARBA" id="ARBA00012438"/>
    </source>
</evidence>
<dbReference type="Pfam" id="PF02518">
    <property type="entry name" value="HATPase_c"/>
    <property type="match status" value="1"/>
</dbReference>
<feature type="domain" description="PAC" evidence="8">
    <location>
        <begin position="845"/>
        <end position="896"/>
    </location>
</feature>
<dbReference type="GO" id="GO:0004673">
    <property type="term" value="F:protein histidine kinase activity"/>
    <property type="evidence" value="ECO:0007669"/>
    <property type="project" value="UniProtKB-EC"/>
</dbReference>
<organism evidence="9 10">
    <name type="scientific">Psychroflexus aurantiacus</name>
    <dbReference type="NCBI Taxonomy" id="2709310"/>
    <lineage>
        <taxon>Bacteria</taxon>
        <taxon>Pseudomonadati</taxon>
        <taxon>Bacteroidota</taxon>
        <taxon>Flavobacteriia</taxon>
        <taxon>Flavobacteriales</taxon>
        <taxon>Flavobacteriaceae</taxon>
        <taxon>Psychroflexus</taxon>
    </lineage>
</organism>
<dbReference type="Pfam" id="PF08447">
    <property type="entry name" value="PAS_3"/>
    <property type="match status" value="2"/>
</dbReference>
<feature type="domain" description="PAC" evidence="8">
    <location>
        <begin position="457"/>
        <end position="510"/>
    </location>
</feature>
<dbReference type="EC" id="2.7.13.3" evidence="2"/>
<dbReference type="CDD" id="cd00130">
    <property type="entry name" value="PAS"/>
    <property type="match status" value="6"/>
</dbReference>
<evidence type="ECO:0000256" key="1">
    <source>
        <dbReference type="ARBA" id="ARBA00000085"/>
    </source>
</evidence>
<feature type="domain" description="PAS" evidence="7">
    <location>
        <begin position="507"/>
        <end position="559"/>
    </location>
</feature>
<feature type="domain" description="PAS" evidence="7">
    <location>
        <begin position="261"/>
        <end position="331"/>
    </location>
</feature>
<dbReference type="InterPro" id="IPR004358">
    <property type="entry name" value="Sig_transdc_His_kin-like_C"/>
</dbReference>
<evidence type="ECO:0000259" key="6">
    <source>
        <dbReference type="PROSITE" id="PS50109"/>
    </source>
</evidence>
<dbReference type="RefSeq" id="WP_164005472.1">
    <property type="nucleotide sequence ID" value="NZ_JAAIKD010000006.1"/>
</dbReference>
<comment type="caution">
    <text evidence="9">The sequence shown here is derived from an EMBL/GenBank/DDBJ whole genome shotgun (WGS) entry which is preliminary data.</text>
</comment>
<dbReference type="NCBIfam" id="TIGR00229">
    <property type="entry name" value="sensory_box"/>
    <property type="match status" value="6"/>
</dbReference>
<dbReference type="SUPFAM" id="SSF55874">
    <property type="entry name" value="ATPase domain of HSP90 chaperone/DNA topoisomerase II/histidine kinase"/>
    <property type="match status" value="1"/>
</dbReference>
<dbReference type="InterPro" id="IPR005467">
    <property type="entry name" value="His_kinase_dom"/>
</dbReference>
<dbReference type="InterPro" id="IPR003594">
    <property type="entry name" value="HATPase_dom"/>
</dbReference>
<evidence type="ECO:0000256" key="3">
    <source>
        <dbReference type="ARBA" id="ARBA00022553"/>
    </source>
</evidence>
<feature type="domain" description="PAC" evidence="8">
    <location>
        <begin position="579"/>
        <end position="633"/>
    </location>
</feature>
<feature type="domain" description="PAC" evidence="8">
    <location>
        <begin position="211"/>
        <end position="264"/>
    </location>
</feature>
<dbReference type="Gene3D" id="3.30.565.10">
    <property type="entry name" value="Histidine kinase-like ATPase, C-terminal domain"/>
    <property type="match status" value="1"/>
</dbReference>
<dbReference type="SUPFAM" id="SSF55785">
    <property type="entry name" value="PYP-like sensor domain (PAS domain)"/>
    <property type="match status" value="6"/>
</dbReference>
<reference evidence="9 10" key="1">
    <citation type="submission" date="2020-02" db="EMBL/GenBank/DDBJ databases">
        <title>Flavobacteriaceae Psychroflexus bacterium YR1-1, complete genome.</title>
        <authorList>
            <person name="Li Y."/>
            <person name="Wu S."/>
        </authorList>
    </citation>
    <scope>NUCLEOTIDE SEQUENCE [LARGE SCALE GENOMIC DNA]</scope>
    <source>
        <strain evidence="9 10">YR1-1</strain>
    </source>
</reference>
<dbReference type="PRINTS" id="PR00344">
    <property type="entry name" value="BCTRLSENSOR"/>
</dbReference>
<feature type="domain" description="PAC" evidence="8">
    <location>
        <begin position="335"/>
        <end position="387"/>
    </location>
</feature>
<feature type="domain" description="PAS" evidence="7">
    <location>
        <begin position="384"/>
        <end position="429"/>
    </location>
</feature>
<dbReference type="PANTHER" id="PTHR43304:SF1">
    <property type="entry name" value="PAC DOMAIN-CONTAINING PROTEIN"/>
    <property type="match status" value="1"/>
</dbReference>
<evidence type="ECO:0000256" key="4">
    <source>
        <dbReference type="ARBA" id="ARBA00022679"/>
    </source>
</evidence>
<feature type="domain" description="PAS" evidence="7">
    <location>
        <begin position="767"/>
        <end position="843"/>
    </location>
</feature>
<dbReference type="EMBL" id="JAAIKD010000006">
    <property type="protein sequence ID" value="NEV94765.1"/>
    <property type="molecule type" value="Genomic_DNA"/>
</dbReference>
<dbReference type="InterPro" id="IPR035965">
    <property type="entry name" value="PAS-like_dom_sf"/>
</dbReference>
<dbReference type="Gene3D" id="3.30.450.20">
    <property type="entry name" value="PAS domain"/>
    <property type="match status" value="6"/>
</dbReference>
<accession>A0A6B3R6I1</accession>
<keyword evidence="3" id="KW-0597">Phosphoprotein</keyword>
<evidence type="ECO:0000259" key="7">
    <source>
        <dbReference type="PROSITE" id="PS50112"/>
    </source>
</evidence>
<feature type="domain" description="PAC" evidence="8">
    <location>
        <begin position="714"/>
        <end position="766"/>
    </location>
</feature>
<dbReference type="SMART" id="SM00086">
    <property type="entry name" value="PAC"/>
    <property type="match status" value="6"/>
</dbReference>
<proteinExistence type="predicted"/>
<dbReference type="SMART" id="SM00091">
    <property type="entry name" value="PAS"/>
    <property type="match status" value="6"/>
</dbReference>
<dbReference type="Proteomes" id="UP000478505">
    <property type="component" value="Unassembled WGS sequence"/>
</dbReference>
<feature type="domain" description="Histidine kinase" evidence="6">
    <location>
        <begin position="914"/>
        <end position="1126"/>
    </location>
</feature>
<dbReference type="Pfam" id="PF13426">
    <property type="entry name" value="PAS_9"/>
    <property type="match status" value="4"/>
</dbReference>
<evidence type="ECO:0000313" key="9">
    <source>
        <dbReference type="EMBL" id="NEV94765.1"/>
    </source>
</evidence>
<dbReference type="CDD" id="cd00075">
    <property type="entry name" value="HATPase"/>
    <property type="match status" value="1"/>
</dbReference>
<dbReference type="InterPro" id="IPR013655">
    <property type="entry name" value="PAS_fold_3"/>
</dbReference>
<dbReference type="InterPro" id="IPR036890">
    <property type="entry name" value="HATPase_C_sf"/>
</dbReference>
<dbReference type="PROSITE" id="PS50112">
    <property type="entry name" value="PAS"/>
    <property type="match status" value="6"/>
</dbReference>
<dbReference type="PROSITE" id="PS50109">
    <property type="entry name" value="HIS_KIN"/>
    <property type="match status" value="1"/>
</dbReference>